<gene>
    <name evidence="1" type="ORF">O181_014418</name>
</gene>
<evidence type="ECO:0008006" key="3">
    <source>
        <dbReference type="Google" id="ProtNLM"/>
    </source>
</evidence>
<organism evidence="1 2">
    <name type="scientific">Austropuccinia psidii MF-1</name>
    <dbReference type="NCBI Taxonomy" id="1389203"/>
    <lineage>
        <taxon>Eukaryota</taxon>
        <taxon>Fungi</taxon>
        <taxon>Dikarya</taxon>
        <taxon>Basidiomycota</taxon>
        <taxon>Pucciniomycotina</taxon>
        <taxon>Pucciniomycetes</taxon>
        <taxon>Pucciniales</taxon>
        <taxon>Sphaerophragmiaceae</taxon>
        <taxon>Austropuccinia</taxon>
    </lineage>
</organism>
<dbReference type="Gene3D" id="3.30.420.10">
    <property type="entry name" value="Ribonuclease H-like superfamily/Ribonuclease H"/>
    <property type="match status" value="1"/>
</dbReference>
<sequence>MIQTMKEIIRRFCAYNGFTHDWCTLIPALELYYKTSIHASAGKTPAMLEKGLNPKLPLATLKKNLVDINPTASSSKVLLDKVRHHTNQSMNGAFKYAKLGWDKRTEAPEFKVGDSILVSALKFNNIKVPKKLTDSLSGPCIAKSLHGINSVQVKLSGELENKNPTFPINLVKRYTSGDKILFPLRNETPL</sequence>
<proteinExistence type="predicted"/>
<dbReference type="GO" id="GO:0003676">
    <property type="term" value="F:nucleic acid binding"/>
    <property type="evidence" value="ECO:0007669"/>
    <property type="project" value="InterPro"/>
</dbReference>
<dbReference type="Proteomes" id="UP000765509">
    <property type="component" value="Unassembled WGS sequence"/>
</dbReference>
<evidence type="ECO:0000313" key="1">
    <source>
        <dbReference type="EMBL" id="MBW0474703.1"/>
    </source>
</evidence>
<keyword evidence="2" id="KW-1185">Reference proteome</keyword>
<dbReference type="InterPro" id="IPR036397">
    <property type="entry name" value="RNaseH_sf"/>
</dbReference>
<accession>A0A9Q3C172</accession>
<dbReference type="EMBL" id="AVOT02003833">
    <property type="protein sequence ID" value="MBW0474703.1"/>
    <property type="molecule type" value="Genomic_DNA"/>
</dbReference>
<comment type="caution">
    <text evidence="1">The sequence shown here is derived from an EMBL/GenBank/DDBJ whole genome shotgun (WGS) entry which is preliminary data.</text>
</comment>
<protein>
    <recommendedName>
        <fullName evidence="3">Integrase catalytic domain-containing protein</fullName>
    </recommendedName>
</protein>
<dbReference type="AlphaFoldDB" id="A0A9Q3C172"/>
<reference evidence="1" key="1">
    <citation type="submission" date="2021-03" db="EMBL/GenBank/DDBJ databases">
        <title>Draft genome sequence of rust myrtle Austropuccinia psidii MF-1, a brazilian biotype.</title>
        <authorList>
            <person name="Quecine M.C."/>
            <person name="Pachon D.M.R."/>
            <person name="Bonatelli M.L."/>
            <person name="Correr F.H."/>
            <person name="Franceschini L.M."/>
            <person name="Leite T.F."/>
            <person name="Margarido G.R.A."/>
            <person name="Almeida C.A."/>
            <person name="Ferrarezi J.A."/>
            <person name="Labate C.A."/>
        </authorList>
    </citation>
    <scope>NUCLEOTIDE SEQUENCE</scope>
    <source>
        <strain evidence="1">MF-1</strain>
    </source>
</reference>
<evidence type="ECO:0000313" key="2">
    <source>
        <dbReference type="Proteomes" id="UP000765509"/>
    </source>
</evidence>
<name>A0A9Q3C172_9BASI</name>